<dbReference type="InterPro" id="IPR029016">
    <property type="entry name" value="GAF-like_dom_sf"/>
</dbReference>
<organism evidence="2 3">
    <name type="scientific">Massilia litorea</name>
    <dbReference type="NCBI Taxonomy" id="2769491"/>
    <lineage>
        <taxon>Bacteria</taxon>
        <taxon>Pseudomonadati</taxon>
        <taxon>Pseudomonadota</taxon>
        <taxon>Betaproteobacteria</taxon>
        <taxon>Burkholderiales</taxon>
        <taxon>Oxalobacteraceae</taxon>
        <taxon>Telluria group</taxon>
        <taxon>Massilia</taxon>
    </lineage>
</organism>
<protein>
    <recommendedName>
        <fullName evidence="1">GAF domain-containing protein</fullName>
    </recommendedName>
</protein>
<dbReference type="Proteomes" id="UP000593875">
    <property type="component" value="Chromosome"/>
</dbReference>
<dbReference type="Gene3D" id="3.30.450.40">
    <property type="match status" value="1"/>
</dbReference>
<evidence type="ECO:0000259" key="1">
    <source>
        <dbReference type="Pfam" id="PF01590"/>
    </source>
</evidence>
<gene>
    <name evidence="2" type="ORF">LPB04_17490</name>
</gene>
<dbReference type="RefSeq" id="WP_193685778.1">
    <property type="nucleotide sequence ID" value="NZ_CP062941.1"/>
</dbReference>
<dbReference type="EMBL" id="CP062941">
    <property type="protein sequence ID" value="QOL48735.1"/>
    <property type="molecule type" value="Genomic_DNA"/>
</dbReference>
<feature type="domain" description="GAF" evidence="1">
    <location>
        <begin position="18"/>
        <end position="150"/>
    </location>
</feature>
<dbReference type="SUPFAM" id="SSF55781">
    <property type="entry name" value="GAF domain-like"/>
    <property type="match status" value="1"/>
</dbReference>
<name>A0A7L9U3P0_9BURK</name>
<proteinExistence type="predicted"/>
<dbReference type="Pfam" id="PF01590">
    <property type="entry name" value="GAF"/>
    <property type="match status" value="1"/>
</dbReference>
<sequence>MDKALQHCVAEVQAISAVPDIMRTLAELTGLRFICVAHVTDATWTACAILDRLDYGLKPGDPLDVTTTLCEDVRDTGLAIVIDSVDDSPVYKDHPTPLMYGFKSYFSVPLFRPCGTYFGTLCGLDPYPASLSNKTTVTTMRLFAELISKQLKTAEQATLAAAG</sequence>
<evidence type="ECO:0000313" key="3">
    <source>
        <dbReference type="Proteomes" id="UP000593875"/>
    </source>
</evidence>
<dbReference type="KEGG" id="mlir:LPB04_17490"/>
<keyword evidence="3" id="KW-1185">Reference proteome</keyword>
<dbReference type="AlphaFoldDB" id="A0A7L9U3P0"/>
<evidence type="ECO:0000313" key="2">
    <source>
        <dbReference type="EMBL" id="QOL48735.1"/>
    </source>
</evidence>
<dbReference type="InterPro" id="IPR003018">
    <property type="entry name" value="GAF"/>
</dbReference>
<accession>A0A7L9U3P0</accession>
<reference evidence="2 3" key="1">
    <citation type="submission" date="2020-10" db="EMBL/GenBank/DDBJ databases">
        <title>Genome sequencing of Massilia sp. LPB0304.</title>
        <authorList>
            <person name="Kim J."/>
        </authorList>
    </citation>
    <scope>NUCLEOTIDE SEQUENCE [LARGE SCALE GENOMIC DNA]</scope>
    <source>
        <strain evidence="2 3">LPB0304</strain>
    </source>
</reference>